<keyword evidence="1" id="KW-1133">Transmembrane helix</keyword>
<dbReference type="Pfam" id="PF06772">
    <property type="entry name" value="LtrA"/>
    <property type="match status" value="1"/>
</dbReference>
<protein>
    <submittedName>
        <fullName evidence="2">Low temperature requirement protein A</fullName>
    </submittedName>
</protein>
<dbReference type="RefSeq" id="WP_273936420.1">
    <property type="nucleotide sequence ID" value="NZ_CP097263.1"/>
</dbReference>
<feature type="transmembrane region" description="Helical" evidence="1">
    <location>
        <begin position="256"/>
        <end position="278"/>
    </location>
</feature>
<feature type="transmembrane region" description="Helical" evidence="1">
    <location>
        <begin position="76"/>
        <end position="94"/>
    </location>
</feature>
<feature type="transmembrane region" description="Helical" evidence="1">
    <location>
        <begin position="12"/>
        <end position="33"/>
    </location>
</feature>
<feature type="transmembrane region" description="Helical" evidence="1">
    <location>
        <begin position="215"/>
        <end position="236"/>
    </location>
</feature>
<dbReference type="EMBL" id="JBHLUD010000008">
    <property type="protein sequence ID" value="MFC0544848.1"/>
    <property type="molecule type" value="Genomic_DNA"/>
</dbReference>
<feature type="transmembrane region" description="Helical" evidence="1">
    <location>
        <begin position="45"/>
        <end position="64"/>
    </location>
</feature>
<reference evidence="2 3" key="1">
    <citation type="submission" date="2024-09" db="EMBL/GenBank/DDBJ databases">
        <authorList>
            <person name="Sun Q."/>
            <person name="Mori K."/>
        </authorList>
    </citation>
    <scope>NUCLEOTIDE SEQUENCE [LARGE SCALE GENOMIC DNA]</scope>
    <source>
        <strain evidence="2 3">TBRC 1432</strain>
    </source>
</reference>
<evidence type="ECO:0000313" key="2">
    <source>
        <dbReference type="EMBL" id="MFC0544848.1"/>
    </source>
</evidence>
<accession>A0ABV6MX25</accession>
<feature type="transmembrane region" description="Helical" evidence="1">
    <location>
        <begin position="290"/>
        <end position="308"/>
    </location>
</feature>
<feature type="transmembrane region" description="Helical" evidence="1">
    <location>
        <begin position="124"/>
        <end position="145"/>
    </location>
</feature>
<name>A0ABV6MX25_9PSEU</name>
<feature type="transmembrane region" description="Helical" evidence="1">
    <location>
        <begin position="315"/>
        <end position="333"/>
    </location>
</feature>
<feature type="transmembrane region" description="Helical" evidence="1">
    <location>
        <begin position="339"/>
        <end position="361"/>
    </location>
</feature>
<keyword evidence="1" id="KW-0812">Transmembrane</keyword>
<proteinExistence type="predicted"/>
<dbReference type="PANTHER" id="PTHR36840">
    <property type="entry name" value="BLL5714 PROTEIN"/>
    <property type="match status" value="1"/>
</dbReference>
<feature type="transmembrane region" description="Helical" evidence="1">
    <location>
        <begin position="100"/>
        <end position="117"/>
    </location>
</feature>
<gene>
    <name evidence="2" type="ORF">ACFFH7_25315</name>
</gene>
<keyword evidence="1" id="KW-0472">Membrane</keyword>
<dbReference type="Proteomes" id="UP001589810">
    <property type="component" value="Unassembled WGS sequence"/>
</dbReference>
<dbReference type="InterPro" id="IPR010640">
    <property type="entry name" value="Low_temperature_requirement_A"/>
</dbReference>
<evidence type="ECO:0000256" key="1">
    <source>
        <dbReference type="SAM" id="Phobius"/>
    </source>
</evidence>
<comment type="caution">
    <text evidence="2">The sequence shown here is derived from an EMBL/GenBank/DDBJ whole genome shotgun (WGS) entry which is preliminary data.</text>
</comment>
<evidence type="ECO:0000313" key="3">
    <source>
        <dbReference type="Proteomes" id="UP001589810"/>
    </source>
</evidence>
<dbReference type="PANTHER" id="PTHR36840:SF1">
    <property type="entry name" value="BLL5714 PROTEIN"/>
    <property type="match status" value="1"/>
</dbReference>
<sequence>MTAVDAVKRVSWAELFYDLVFVFAVMQVAIILADDVSVAGMLRAWVLFTPFWWAWVGTGILSNFTDLDRVKDRLRLFGIGLFTFLMTVAAPSAFGVHSVFFAAMFVVLRLLLLWWSVDRFGRIGLTPFSTSAVVTGPLLLATSLLAPETRLVAWTLLMVAELSTTWVLRDRLKDLRVDAAHLPERFGLVVMIALGESLVSTGGAVSHGFGGIEALSLAACFALTCGLWWLYFHRSYDALVQLLRSERNQSRVIRDLLAYGHYGLICAIVAIAVGMKFVVKHPGDRPQQTVDWLLCLGTALFLVVFIWTRWWVFRLLAAVRVPAVGLCVAVGLVGPLMPAAALAALLAALLIIVALVETGYVRRARARQQT</sequence>
<keyword evidence="3" id="KW-1185">Reference proteome</keyword>
<organism evidence="2 3">
    <name type="scientific">Kutzneria chonburiensis</name>
    <dbReference type="NCBI Taxonomy" id="1483604"/>
    <lineage>
        <taxon>Bacteria</taxon>
        <taxon>Bacillati</taxon>
        <taxon>Actinomycetota</taxon>
        <taxon>Actinomycetes</taxon>
        <taxon>Pseudonocardiales</taxon>
        <taxon>Pseudonocardiaceae</taxon>
        <taxon>Kutzneria</taxon>
    </lineage>
</organism>